<comment type="cofactor">
    <cofactor evidence="3">
        <name>(R)-lipoate</name>
        <dbReference type="ChEBI" id="CHEBI:83088"/>
    </cofactor>
    <text evidence="3">Binds 1 lipoyl cofactor covalently.</text>
</comment>
<evidence type="ECO:0000313" key="6">
    <source>
        <dbReference type="Proteomes" id="UP001209681"/>
    </source>
</evidence>
<protein>
    <recommendedName>
        <fullName evidence="3">Glycine cleavage system H protein</fullName>
    </recommendedName>
</protein>
<dbReference type="PROSITE" id="PS00189">
    <property type="entry name" value="LIPOYL"/>
    <property type="match status" value="1"/>
</dbReference>
<feature type="modified residue" description="N6-lipoyllysine" evidence="3">
    <location>
        <position position="69"/>
    </location>
</feature>
<comment type="function">
    <text evidence="3">The glycine cleavage system catalyzes the degradation of glycine. The H protein shuttles the methylamine group of glycine from the P protein to the T protein.</text>
</comment>
<keyword evidence="6" id="KW-1185">Reference proteome</keyword>
<evidence type="ECO:0000256" key="2">
    <source>
        <dbReference type="ARBA" id="ARBA00022823"/>
    </source>
</evidence>
<accession>A0ABT3NAE0</accession>
<dbReference type="EMBL" id="JAPFPW010000011">
    <property type="protein sequence ID" value="MCW7754433.1"/>
    <property type="molecule type" value="Genomic_DNA"/>
</dbReference>
<dbReference type="Gene3D" id="2.40.50.100">
    <property type="match status" value="1"/>
</dbReference>
<dbReference type="SUPFAM" id="SSF51230">
    <property type="entry name" value="Single hybrid motif"/>
    <property type="match status" value="1"/>
</dbReference>
<dbReference type="InterPro" id="IPR000089">
    <property type="entry name" value="Biotin_lipoyl"/>
</dbReference>
<dbReference type="InterPro" id="IPR003016">
    <property type="entry name" value="2-oxoA_DH_lipoyl-BS"/>
</dbReference>
<gene>
    <name evidence="3 5" type="primary">gcvH</name>
    <name evidence="5" type="ORF">OOT00_10590</name>
</gene>
<dbReference type="Proteomes" id="UP001209681">
    <property type="component" value="Unassembled WGS sequence"/>
</dbReference>
<dbReference type="PANTHER" id="PTHR11715">
    <property type="entry name" value="GLYCINE CLEAVAGE SYSTEM H PROTEIN"/>
    <property type="match status" value="1"/>
</dbReference>
<dbReference type="CDD" id="cd06848">
    <property type="entry name" value="GCS_H"/>
    <property type="match status" value="1"/>
</dbReference>
<dbReference type="InterPro" id="IPR002930">
    <property type="entry name" value="GCV_H"/>
</dbReference>
<dbReference type="InterPro" id="IPR017453">
    <property type="entry name" value="GCV_H_sub"/>
</dbReference>
<keyword evidence="2 3" id="KW-0450">Lipoyl</keyword>
<evidence type="ECO:0000256" key="1">
    <source>
        <dbReference type="ARBA" id="ARBA00009249"/>
    </source>
</evidence>
<name>A0ABT3NAE0_9BACT</name>
<evidence type="ECO:0000259" key="4">
    <source>
        <dbReference type="PROSITE" id="PS50968"/>
    </source>
</evidence>
<comment type="subunit">
    <text evidence="3">The glycine cleavage system is composed of four proteins: P, T, L and H.</text>
</comment>
<dbReference type="HAMAP" id="MF_00272">
    <property type="entry name" value="GcvH"/>
    <property type="match status" value="1"/>
</dbReference>
<dbReference type="PANTHER" id="PTHR11715:SF3">
    <property type="entry name" value="GLYCINE CLEAVAGE SYSTEM H PROTEIN-RELATED"/>
    <property type="match status" value="1"/>
</dbReference>
<dbReference type="InterPro" id="IPR011053">
    <property type="entry name" value="Single_hybrid_motif"/>
</dbReference>
<dbReference type="Pfam" id="PF01597">
    <property type="entry name" value="GCV_H"/>
    <property type="match status" value="1"/>
</dbReference>
<comment type="similarity">
    <text evidence="1 3">Belongs to the GcvH family.</text>
</comment>
<sequence>MKEMEDIRIPEHLRYSEGHEWISAEAIPLRMGVTDYAQDQLGDVVFVELPEPGTRFERGDVCATVESVKAVSEVYMPLSGTITGVNRILEDSPETVNVSPYDEGWIMEITPDDPADLGHLMDSDAYRNILKGL</sequence>
<dbReference type="RefSeq" id="WP_265425352.1">
    <property type="nucleotide sequence ID" value="NZ_JAPFPW010000011.1"/>
</dbReference>
<comment type="caution">
    <text evidence="5">The sequence shown here is derived from an EMBL/GenBank/DDBJ whole genome shotgun (WGS) entry which is preliminary data.</text>
</comment>
<reference evidence="5 6" key="1">
    <citation type="submission" date="2022-11" db="EMBL/GenBank/DDBJ databases">
        <title>Desulfobotulus tamanensis H1 sp. nov. - anaerobic, alkaliphilic, sulphate reducing bacterium isolated from terrestrial mud volcano.</title>
        <authorList>
            <person name="Frolova A."/>
            <person name="Merkel A.Y."/>
            <person name="Slobodkin A.I."/>
        </authorList>
    </citation>
    <scope>NUCLEOTIDE SEQUENCE [LARGE SCALE GENOMIC DNA]</scope>
    <source>
        <strain evidence="5 6">H1</strain>
    </source>
</reference>
<proteinExistence type="inferred from homology"/>
<dbReference type="PROSITE" id="PS50968">
    <property type="entry name" value="BIOTINYL_LIPOYL"/>
    <property type="match status" value="1"/>
</dbReference>
<dbReference type="NCBIfam" id="NF002270">
    <property type="entry name" value="PRK01202.1"/>
    <property type="match status" value="1"/>
</dbReference>
<dbReference type="NCBIfam" id="TIGR00527">
    <property type="entry name" value="gcvH"/>
    <property type="match status" value="1"/>
</dbReference>
<evidence type="ECO:0000313" key="5">
    <source>
        <dbReference type="EMBL" id="MCW7754433.1"/>
    </source>
</evidence>
<organism evidence="5 6">
    <name type="scientific">Desulfobotulus pelophilus</name>
    <dbReference type="NCBI Taxonomy" id="2823377"/>
    <lineage>
        <taxon>Bacteria</taxon>
        <taxon>Pseudomonadati</taxon>
        <taxon>Thermodesulfobacteriota</taxon>
        <taxon>Desulfobacteria</taxon>
        <taxon>Desulfobacterales</taxon>
        <taxon>Desulfobacteraceae</taxon>
        <taxon>Desulfobotulus</taxon>
    </lineage>
</organism>
<evidence type="ECO:0000256" key="3">
    <source>
        <dbReference type="HAMAP-Rule" id="MF_00272"/>
    </source>
</evidence>
<feature type="domain" description="Lipoyl-binding" evidence="4">
    <location>
        <begin position="28"/>
        <end position="110"/>
    </location>
</feature>
<dbReference type="InterPro" id="IPR033753">
    <property type="entry name" value="GCV_H/Fam206"/>
</dbReference>